<name>A0A841PYA7_9BACI</name>
<dbReference type="Proteomes" id="UP000581688">
    <property type="component" value="Unassembled WGS sequence"/>
</dbReference>
<evidence type="ECO:0000256" key="2">
    <source>
        <dbReference type="ARBA" id="ARBA00022475"/>
    </source>
</evidence>
<proteinExistence type="predicted"/>
<dbReference type="InterPro" id="IPR014249">
    <property type="entry name" value="Spore_V_B"/>
</dbReference>
<dbReference type="InterPro" id="IPR002797">
    <property type="entry name" value="Polysacc_synth"/>
</dbReference>
<feature type="transmembrane region" description="Helical" evidence="6">
    <location>
        <begin position="42"/>
        <end position="64"/>
    </location>
</feature>
<feature type="transmembrane region" description="Helical" evidence="6">
    <location>
        <begin position="281"/>
        <end position="305"/>
    </location>
</feature>
<feature type="transmembrane region" description="Helical" evidence="6">
    <location>
        <begin position="476"/>
        <end position="498"/>
    </location>
</feature>
<evidence type="ECO:0000256" key="6">
    <source>
        <dbReference type="SAM" id="Phobius"/>
    </source>
</evidence>
<dbReference type="InterPro" id="IPR050833">
    <property type="entry name" value="Poly_Biosynth_Transport"/>
</dbReference>
<keyword evidence="5 6" id="KW-0472">Membrane</keyword>
<keyword evidence="8" id="KW-1185">Reference proteome</keyword>
<keyword evidence="3 6" id="KW-0812">Transmembrane</keyword>
<organism evidence="7 8">
    <name type="scientific">Salirhabdus euzebyi</name>
    <dbReference type="NCBI Taxonomy" id="394506"/>
    <lineage>
        <taxon>Bacteria</taxon>
        <taxon>Bacillati</taxon>
        <taxon>Bacillota</taxon>
        <taxon>Bacilli</taxon>
        <taxon>Bacillales</taxon>
        <taxon>Bacillaceae</taxon>
        <taxon>Salirhabdus</taxon>
    </lineage>
</organism>
<feature type="transmembrane region" description="Helical" evidence="6">
    <location>
        <begin position="356"/>
        <end position="376"/>
    </location>
</feature>
<dbReference type="RefSeq" id="WP_174494545.1">
    <property type="nucleotide sequence ID" value="NZ_CADDWK010000001.1"/>
</dbReference>
<feature type="transmembrane region" description="Helical" evidence="6">
    <location>
        <begin position="121"/>
        <end position="140"/>
    </location>
</feature>
<keyword evidence="4 6" id="KW-1133">Transmembrane helix</keyword>
<evidence type="ECO:0000256" key="1">
    <source>
        <dbReference type="ARBA" id="ARBA00004651"/>
    </source>
</evidence>
<reference evidence="7 8" key="1">
    <citation type="submission" date="2020-08" db="EMBL/GenBank/DDBJ databases">
        <title>Genomic Encyclopedia of Type Strains, Phase IV (KMG-IV): sequencing the most valuable type-strain genomes for metagenomic binning, comparative biology and taxonomic classification.</title>
        <authorList>
            <person name="Goeker M."/>
        </authorList>
    </citation>
    <scope>NUCLEOTIDE SEQUENCE [LARGE SCALE GENOMIC DNA]</scope>
    <source>
        <strain evidence="7 8">DSM 19612</strain>
    </source>
</reference>
<dbReference type="NCBIfam" id="TIGR02900">
    <property type="entry name" value="spore_V_B"/>
    <property type="match status" value="1"/>
</dbReference>
<evidence type="ECO:0000313" key="8">
    <source>
        <dbReference type="Proteomes" id="UP000581688"/>
    </source>
</evidence>
<evidence type="ECO:0000256" key="3">
    <source>
        <dbReference type="ARBA" id="ARBA00022692"/>
    </source>
</evidence>
<feature type="transmembrane region" description="Helical" evidence="6">
    <location>
        <begin position="449"/>
        <end position="470"/>
    </location>
</feature>
<comment type="caution">
    <text evidence="7">The sequence shown here is derived from an EMBL/GenBank/DDBJ whole genome shotgun (WGS) entry which is preliminary data.</text>
</comment>
<protein>
    <submittedName>
        <fullName evidence="7">Stage V sporulation protein B</fullName>
    </submittedName>
</protein>
<dbReference type="EMBL" id="JACHGH010000001">
    <property type="protein sequence ID" value="MBB6451891.1"/>
    <property type="molecule type" value="Genomic_DNA"/>
</dbReference>
<dbReference type="PANTHER" id="PTHR30250:SF24">
    <property type="entry name" value="STAGE V SPORULATION PROTEIN B"/>
    <property type="match status" value="1"/>
</dbReference>
<feature type="transmembrane region" description="Helical" evidence="6">
    <location>
        <begin position="186"/>
        <end position="203"/>
    </location>
</feature>
<accession>A0A841PYA7</accession>
<dbReference type="InterPro" id="IPR024923">
    <property type="entry name" value="PG_synth_SpoVB"/>
</dbReference>
<feature type="transmembrane region" description="Helical" evidence="6">
    <location>
        <begin position="413"/>
        <end position="437"/>
    </location>
</feature>
<dbReference type="Pfam" id="PF01943">
    <property type="entry name" value="Polysacc_synt"/>
    <property type="match status" value="1"/>
</dbReference>
<dbReference type="PIRSF" id="PIRSF038958">
    <property type="entry name" value="PG_synth_SpoVB"/>
    <property type="match status" value="1"/>
</dbReference>
<gene>
    <name evidence="7" type="ORF">HNQ94_000312</name>
</gene>
<dbReference type="CDD" id="cd13124">
    <property type="entry name" value="MATE_SpoVB_like"/>
    <property type="match status" value="1"/>
</dbReference>
<keyword evidence="2" id="KW-1003">Cell membrane</keyword>
<evidence type="ECO:0000256" key="5">
    <source>
        <dbReference type="ARBA" id="ARBA00023136"/>
    </source>
</evidence>
<feature type="transmembrane region" description="Helical" evidence="6">
    <location>
        <begin position="12"/>
        <end position="30"/>
    </location>
</feature>
<feature type="transmembrane region" description="Helical" evidence="6">
    <location>
        <begin position="84"/>
        <end position="109"/>
    </location>
</feature>
<feature type="transmembrane region" description="Helical" evidence="6">
    <location>
        <begin position="388"/>
        <end position="407"/>
    </location>
</feature>
<comment type="subcellular location">
    <subcellularLocation>
        <location evidence="1">Cell membrane</location>
        <topology evidence="1">Multi-pass membrane protein</topology>
    </subcellularLocation>
</comment>
<evidence type="ECO:0000256" key="4">
    <source>
        <dbReference type="ARBA" id="ARBA00022989"/>
    </source>
</evidence>
<dbReference type="GO" id="GO:0005886">
    <property type="term" value="C:plasma membrane"/>
    <property type="evidence" value="ECO:0007669"/>
    <property type="project" value="UniProtKB-SubCell"/>
</dbReference>
<feature type="transmembrane region" description="Helical" evidence="6">
    <location>
        <begin position="326"/>
        <end position="350"/>
    </location>
</feature>
<evidence type="ECO:0000313" key="7">
    <source>
        <dbReference type="EMBL" id="MBB6451891.1"/>
    </source>
</evidence>
<dbReference type="AlphaFoldDB" id="A0A841PYA7"/>
<sequence length="514" mass="56931">MAKQTFIQGTLILIIAGLITRFLGFINRIVVARIMGEEGVGLYMMALPTLFLVITLTHFGLPVAISKRVAEADANGDRLKIKRILVISFTITLVLSTIFTIAFIFISPYVANYLLTDSRTLYPLLAISPIIPIVAISAVLRGYFQGLQNMKPQAVSQVIEQIVRITLVALLTKMLLPYGIEYAASGAMISVVIGEFCSLMYIIHQFKNKKIIKVRSKIKKSFQKGRETLSNLLSIALPTTGSRLVGNVTHFLEPILVSQALAIAGFTVTQSTKLYGELTGFVLPLLFLPTFITSSLSTALVPSISEAEAKKQKKLIHFRIHQSIRLSFASGALATIVLFIFAKPILLFVYNDADASYFLSLMAPFFILLYFQAPLQAALQALDLAKQAMYNSVIGSIVKLATLLILASQPQFGITGVVLSIIIGIILVTLLHFAVLAKHIGFRLPFIDIIKMGSLLIITYFIGQFLYRIFPQADHQLLSLLIIFVLLTGVYIILLFVFRFITKDELSQLPFFKK</sequence>
<dbReference type="PANTHER" id="PTHR30250">
    <property type="entry name" value="PST FAMILY PREDICTED COLANIC ACID TRANSPORTER"/>
    <property type="match status" value="1"/>
</dbReference>